<dbReference type="Pfam" id="PF01930">
    <property type="entry name" value="Cas_Cas4"/>
    <property type="match status" value="1"/>
</dbReference>
<dbReference type="InterPro" id="IPR022765">
    <property type="entry name" value="Dna2/Cas4_DUF83"/>
</dbReference>
<evidence type="ECO:0000256" key="4">
    <source>
        <dbReference type="ARBA" id="ARBA00020049"/>
    </source>
</evidence>
<reference evidence="15 16" key="1">
    <citation type="submission" date="2016-11" db="EMBL/GenBank/DDBJ databases">
        <authorList>
            <person name="Jaros S."/>
            <person name="Januszkiewicz K."/>
            <person name="Wedrychowicz H."/>
        </authorList>
    </citation>
    <scope>NUCLEOTIDE SEQUENCE [LARGE SCALE GENOMIC DNA]</scope>
    <source>
        <strain evidence="15 16">DSM 3089</strain>
    </source>
</reference>
<dbReference type="AlphaFoldDB" id="A0A1M5UTK3"/>
<accession>A0A1M5UTK3</accession>
<dbReference type="GO" id="GO:0051607">
    <property type="term" value="P:defense response to virus"/>
    <property type="evidence" value="ECO:0007669"/>
    <property type="project" value="UniProtKB-KW"/>
</dbReference>
<keyword evidence="9 13" id="KW-0408">Iron</keyword>
<evidence type="ECO:0000256" key="5">
    <source>
        <dbReference type="ARBA" id="ARBA00022722"/>
    </source>
</evidence>
<dbReference type="EC" id="3.1.12.1" evidence="3 13"/>
<dbReference type="GO" id="GO:0051536">
    <property type="term" value="F:iron-sulfur cluster binding"/>
    <property type="evidence" value="ECO:0007669"/>
    <property type="project" value="UniProtKB-KW"/>
</dbReference>
<dbReference type="PANTHER" id="PTHR36531:SF6">
    <property type="entry name" value="DNA REPLICATION ATP-DEPENDENT HELICASE_NUCLEASE DNA2"/>
    <property type="match status" value="1"/>
</dbReference>
<evidence type="ECO:0000256" key="3">
    <source>
        <dbReference type="ARBA" id="ARBA00012768"/>
    </source>
</evidence>
<evidence type="ECO:0000256" key="8">
    <source>
        <dbReference type="ARBA" id="ARBA00022839"/>
    </source>
</evidence>
<feature type="domain" description="DUF83" evidence="14">
    <location>
        <begin position="11"/>
        <end position="198"/>
    </location>
</feature>
<keyword evidence="16" id="KW-1185">Reference proteome</keyword>
<evidence type="ECO:0000256" key="2">
    <source>
        <dbReference type="ARBA" id="ARBA00009189"/>
    </source>
</evidence>
<dbReference type="InterPro" id="IPR013343">
    <property type="entry name" value="CRISPR-assoc_prot_Cas4"/>
</dbReference>
<dbReference type="InterPro" id="IPR051827">
    <property type="entry name" value="Cas4_exonuclease"/>
</dbReference>
<name>A0A1M5UTK3_9CLOT</name>
<protein>
    <recommendedName>
        <fullName evidence="4 13">CRISPR-associated exonuclease Cas4</fullName>
        <ecNumber evidence="3 13">3.1.12.1</ecNumber>
    </recommendedName>
</protein>
<evidence type="ECO:0000256" key="6">
    <source>
        <dbReference type="ARBA" id="ARBA00022723"/>
    </source>
</evidence>
<comment type="function">
    <text evidence="13">CRISPR (clustered regularly interspaced short palindromic repeat) is an adaptive immune system that provides protection against mobile genetic elements (viruses, transposable elements and conjugative plasmids). CRISPR clusters contain sequences complementary to antecedent mobile elements and target invading nucleic acids. CRISPR clusters are transcribed and processed into CRISPR RNA (crRNA).</text>
</comment>
<proteinExistence type="inferred from homology"/>
<organism evidence="15 16">
    <name type="scientific">Clostridium collagenovorans DSM 3089</name>
    <dbReference type="NCBI Taxonomy" id="1121306"/>
    <lineage>
        <taxon>Bacteria</taxon>
        <taxon>Bacillati</taxon>
        <taxon>Bacillota</taxon>
        <taxon>Clostridia</taxon>
        <taxon>Eubacteriales</taxon>
        <taxon>Clostridiaceae</taxon>
        <taxon>Clostridium</taxon>
    </lineage>
</organism>
<keyword evidence="6 13" id="KW-0479">Metal-binding</keyword>
<dbReference type="PANTHER" id="PTHR36531">
    <property type="entry name" value="CRISPR-ASSOCIATED EXONUCLEASE CAS4"/>
    <property type="match status" value="1"/>
</dbReference>
<evidence type="ECO:0000256" key="7">
    <source>
        <dbReference type="ARBA" id="ARBA00022801"/>
    </source>
</evidence>
<dbReference type="GO" id="GO:0046872">
    <property type="term" value="F:metal ion binding"/>
    <property type="evidence" value="ECO:0007669"/>
    <property type="project" value="UniProtKB-KW"/>
</dbReference>
<keyword evidence="10 13" id="KW-0411">Iron-sulfur</keyword>
<evidence type="ECO:0000313" key="15">
    <source>
        <dbReference type="EMBL" id="SHH66309.1"/>
    </source>
</evidence>
<dbReference type="RefSeq" id="WP_072830599.1">
    <property type="nucleotide sequence ID" value="NZ_FQXP01000004.1"/>
</dbReference>
<keyword evidence="8 13" id="KW-0269">Exonuclease</keyword>
<dbReference type="OrthoDB" id="9781776at2"/>
<evidence type="ECO:0000256" key="10">
    <source>
        <dbReference type="ARBA" id="ARBA00023014"/>
    </source>
</evidence>
<keyword evidence="5 13" id="KW-0540">Nuclease</keyword>
<dbReference type="Gene3D" id="3.90.320.10">
    <property type="match status" value="1"/>
</dbReference>
<keyword evidence="7 13" id="KW-0378">Hydrolase</keyword>
<evidence type="ECO:0000256" key="11">
    <source>
        <dbReference type="ARBA" id="ARBA00023118"/>
    </source>
</evidence>
<evidence type="ECO:0000256" key="12">
    <source>
        <dbReference type="ARBA" id="ARBA00023211"/>
    </source>
</evidence>
<keyword evidence="12 13" id="KW-0464">Manganese</keyword>
<evidence type="ECO:0000256" key="1">
    <source>
        <dbReference type="ARBA" id="ARBA00001966"/>
    </source>
</evidence>
<comment type="cofactor">
    <cofactor evidence="13">
        <name>iron-sulfur cluster</name>
        <dbReference type="ChEBI" id="CHEBI:30408"/>
    </cofactor>
</comment>
<dbReference type="EMBL" id="FQXP01000004">
    <property type="protein sequence ID" value="SHH66309.1"/>
    <property type="molecule type" value="Genomic_DNA"/>
</dbReference>
<dbReference type="InterPro" id="IPR011604">
    <property type="entry name" value="PDDEXK-like_dom_sf"/>
</dbReference>
<comment type="cofactor">
    <cofactor evidence="1">
        <name>[4Fe-4S] cluster</name>
        <dbReference type="ChEBI" id="CHEBI:49883"/>
    </cofactor>
</comment>
<dbReference type="GO" id="GO:0004527">
    <property type="term" value="F:exonuclease activity"/>
    <property type="evidence" value="ECO:0007669"/>
    <property type="project" value="UniProtKB-KW"/>
</dbReference>
<evidence type="ECO:0000313" key="16">
    <source>
        <dbReference type="Proteomes" id="UP000184526"/>
    </source>
</evidence>
<evidence type="ECO:0000256" key="13">
    <source>
        <dbReference type="RuleBase" id="RU365022"/>
    </source>
</evidence>
<gene>
    <name evidence="15" type="ORF">SAMN02745196_00933</name>
</gene>
<evidence type="ECO:0000259" key="14">
    <source>
        <dbReference type="Pfam" id="PF01930"/>
    </source>
</evidence>
<sequence length="223" mass="26166">MYRDEELLMLSGIQHFYFCKRQWALIHIEQQWEENGATMEGKFIHENADDPFFMESRKNTFISRAVPLVSYNLGFIGVADIIEFKKSSKGVVLKGKEGLWIPNIVEYKRGKSKEDRRDIVQLVLEVICLEEMLKCNISSSDFYYNETRRRVKVEITSELREEVIMLGQEMHSIYDKKFTPPAIKGKSCRNCSLVDICIPRMTNKKVNVSNYIERYLKEEGENI</sequence>
<keyword evidence="11 13" id="KW-0051">Antiviral defense</keyword>
<evidence type="ECO:0000256" key="9">
    <source>
        <dbReference type="ARBA" id="ARBA00023004"/>
    </source>
</evidence>
<comment type="similarity">
    <text evidence="2 13">Belongs to the CRISPR-associated exonuclease Cas4 family.</text>
</comment>
<dbReference type="STRING" id="1121306.SAMN02745196_00933"/>
<dbReference type="Proteomes" id="UP000184526">
    <property type="component" value="Unassembled WGS sequence"/>
</dbReference>
<dbReference type="NCBIfam" id="TIGR00372">
    <property type="entry name" value="cas4"/>
    <property type="match status" value="1"/>
</dbReference>
<comment type="cofactor">
    <cofactor evidence="13">
        <name>Mg(2+)</name>
        <dbReference type="ChEBI" id="CHEBI:18420"/>
    </cofactor>
    <cofactor evidence="13">
        <name>Mn(2+)</name>
        <dbReference type="ChEBI" id="CHEBI:29035"/>
    </cofactor>
    <text evidence="13">Mg(2+) or Mn(2+) required for ssDNA cleavage activity.</text>
</comment>